<evidence type="ECO:0000313" key="2">
    <source>
        <dbReference type="EMBL" id="MED6192267.1"/>
    </source>
</evidence>
<comment type="caution">
    <text evidence="2">The sequence shown here is derived from an EMBL/GenBank/DDBJ whole genome shotgun (WGS) entry which is preliminary data.</text>
</comment>
<dbReference type="Proteomes" id="UP001341840">
    <property type="component" value="Unassembled WGS sequence"/>
</dbReference>
<accession>A0ABU6X3P2</accession>
<keyword evidence="3" id="KW-1185">Reference proteome</keyword>
<evidence type="ECO:0000313" key="3">
    <source>
        <dbReference type="Proteomes" id="UP001341840"/>
    </source>
</evidence>
<protein>
    <submittedName>
        <fullName evidence="2">Uncharacterized protein</fullName>
    </submittedName>
</protein>
<proteinExistence type="predicted"/>
<reference evidence="2 3" key="1">
    <citation type="journal article" date="2023" name="Plants (Basel)">
        <title>Bridging the Gap: Combining Genomics and Transcriptomics Approaches to Understand Stylosanthes scabra, an Orphan Legume from the Brazilian Caatinga.</title>
        <authorList>
            <person name="Ferreira-Neto J.R.C."/>
            <person name="da Silva M.D."/>
            <person name="Binneck E."/>
            <person name="de Melo N.F."/>
            <person name="da Silva R.H."/>
            <person name="de Melo A.L.T.M."/>
            <person name="Pandolfi V."/>
            <person name="Bustamante F.O."/>
            <person name="Brasileiro-Vidal A.C."/>
            <person name="Benko-Iseppon A.M."/>
        </authorList>
    </citation>
    <scope>NUCLEOTIDE SEQUENCE [LARGE SCALE GENOMIC DNA]</scope>
    <source>
        <tissue evidence="2">Leaves</tissue>
    </source>
</reference>
<gene>
    <name evidence="2" type="ORF">PIB30_008473</name>
</gene>
<dbReference type="EMBL" id="JASCZI010211467">
    <property type="protein sequence ID" value="MED6192267.1"/>
    <property type="molecule type" value="Genomic_DNA"/>
</dbReference>
<organism evidence="2 3">
    <name type="scientific">Stylosanthes scabra</name>
    <dbReference type="NCBI Taxonomy" id="79078"/>
    <lineage>
        <taxon>Eukaryota</taxon>
        <taxon>Viridiplantae</taxon>
        <taxon>Streptophyta</taxon>
        <taxon>Embryophyta</taxon>
        <taxon>Tracheophyta</taxon>
        <taxon>Spermatophyta</taxon>
        <taxon>Magnoliopsida</taxon>
        <taxon>eudicotyledons</taxon>
        <taxon>Gunneridae</taxon>
        <taxon>Pentapetalae</taxon>
        <taxon>rosids</taxon>
        <taxon>fabids</taxon>
        <taxon>Fabales</taxon>
        <taxon>Fabaceae</taxon>
        <taxon>Papilionoideae</taxon>
        <taxon>50 kb inversion clade</taxon>
        <taxon>dalbergioids sensu lato</taxon>
        <taxon>Dalbergieae</taxon>
        <taxon>Pterocarpus clade</taxon>
        <taxon>Stylosanthes</taxon>
    </lineage>
</organism>
<feature type="transmembrane region" description="Helical" evidence="1">
    <location>
        <begin position="71"/>
        <end position="90"/>
    </location>
</feature>
<evidence type="ECO:0000256" key="1">
    <source>
        <dbReference type="SAM" id="Phobius"/>
    </source>
</evidence>
<keyword evidence="1" id="KW-1133">Transmembrane helix</keyword>
<name>A0ABU6X3P2_9FABA</name>
<keyword evidence="1" id="KW-0812">Transmembrane</keyword>
<sequence>MEFLPCSEWLERKKINDDDFGGVPIMIKNVIFFIWADQIQEAGGEEEITKLRRKVLSLKMKVKAAESKMKVVVLVGLIGWVWLLCAWVHYSTKMSPSLMRSGVVSRGLGGL</sequence>
<keyword evidence="1" id="KW-0472">Membrane</keyword>